<dbReference type="EMBL" id="GGMS01013340">
    <property type="protein sequence ID" value="MBY82543.1"/>
    <property type="molecule type" value="Transcribed_RNA"/>
</dbReference>
<reference evidence="4" key="2">
    <citation type="submission" date="2025-04" db="UniProtKB">
        <authorList>
            <consortium name="RefSeq"/>
        </authorList>
    </citation>
    <scope>IDENTIFICATION</scope>
    <source>
        <tissue evidence="4">Whole body</tissue>
    </source>
</reference>
<dbReference type="AlphaFoldDB" id="A0A2S2QY01"/>
<name>A0A2S2QY01_9HEMI</name>
<dbReference type="Pfam" id="PF15228">
    <property type="entry name" value="DAP"/>
    <property type="match status" value="1"/>
</dbReference>
<evidence type="ECO:0000313" key="3">
    <source>
        <dbReference type="Proteomes" id="UP000694846"/>
    </source>
</evidence>
<organism evidence="2">
    <name type="scientific">Sipha flava</name>
    <name type="common">yellow sugarcane aphid</name>
    <dbReference type="NCBI Taxonomy" id="143950"/>
    <lineage>
        <taxon>Eukaryota</taxon>
        <taxon>Metazoa</taxon>
        <taxon>Ecdysozoa</taxon>
        <taxon>Arthropoda</taxon>
        <taxon>Hexapoda</taxon>
        <taxon>Insecta</taxon>
        <taxon>Pterygota</taxon>
        <taxon>Neoptera</taxon>
        <taxon>Paraneoptera</taxon>
        <taxon>Hemiptera</taxon>
        <taxon>Sternorrhyncha</taxon>
        <taxon>Aphidomorpha</taxon>
        <taxon>Aphidoidea</taxon>
        <taxon>Aphididae</taxon>
        <taxon>Sipha</taxon>
    </lineage>
</organism>
<keyword evidence="3" id="KW-1185">Reference proteome</keyword>
<dbReference type="RefSeq" id="XP_025408645.1">
    <property type="nucleotide sequence ID" value="XM_025552860.1"/>
</dbReference>
<accession>A0A2S2QY01</accession>
<dbReference type="GO" id="GO:0010507">
    <property type="term" value="P:negative regulation of autophagy"/>
    <property type="evidence" value="ECO:0007669"/>
    <property type="project" value="TreeGrafter"/>
</dbReference>
<dbReference type="InterPro" id="IPR024130">
    <property type="entry name" value="DAP1/DAPL1"/>
</dbReference>
<proteinExistence type="predicted"/>
<dbReference type="GO" id="GO:0070513">
    <property type="term" value="F:death domain binding"/>
    <property type="evidence" value="ECO:0007669"/>
    <property type="project" value="TreeGrafter"/>
</dbReference>
<evidence type="ECO:0000313" key="4">
    <source>
        <dbReference type="RefSeq" id="XP_025408645.1"/>
    </source>
</evidence>
<dbReference type="OrthoDB" id="5973225at2759"/>
<protein>
    <submittedName>
        <fullName evidence="2">Death-associated protein 1</fullName>
    </submittedName>
    <submittedName>
        <fullName evidence="4">Death-associated protein-like 1-A</fullName>
    </submittedName>
</protein>
<sequence length="102" mass="11125">MENEGKLKGGHAQAVKAGGMRIVQHKNTFVDKDKNGASAAAADEANSVLKVSTSPPKQTVVPVHAHNDYPTEAVQKTHDKPMPSHDMRQHFCPKPSIHQPRK</sequence>
<dbReference type="Proteomes" id="UP000694846">
    <property type="component" value="Unplaced"/>
</dbReference>
<dbReference type="GO" id="GO:0034198">
    <property type="term" value="P:cellular response to amino acid starvation"/>
    <property type="evidence" value="ECO:0007669"/>
    <property type="project" value="TreeGrafter"/>
</dbReference>
<evidence type="ECO:0000313" key="2">
    <source>
        <dbReference type="EMBL" id="MBY82543.1"/>
    </source>
</evidence>
<feature type="compositionally biased region" description="Basic and acidic residues" evidence="1">
    <location>
        <begin position="65"/>
        <end position="89"/>
    </location>
</feature>
<reference evidence="2" key="1">
    <citation type="submission" date="2018-04" db="EMBL/GenBank/DDBJ databases">
        <title>Transcriptome assembly of Sipha flava.</title>
        <authorList>
            <person name="Scully E.D."/>
            <person name="Geib S.M."/>
            <person name="Palmer N.A."/>
            <person name="Koch K."/>
            <person name="Bradshaw J."/>
            <person name="Heng-Moss T."/>
            <person name="Sarath G."/>
        </authorList>
    </citation>
    <scope>NUCLEOTIDE SEQUENCE</scope>
</reference>
<evidence type="ECO:0000256" key="1">
    <source>
        <dbReference type="SAM" id="MobiDB-lite"/>
    </source>
</evidence>
<dbReference type="PANTHER" id="PTHR13177">
    <property type="entry name" value="DEATH-ASSOCIATED PROTEIN 1"/>
    <property type="match status" value="1"/>
</dbReference>
<dbReference type="GO" id="GO:0097190">
    <property type="term" value="P:apoptotic signaling pathway"/>
    <property type="evidence" value="ECO:0007669"/>
    <property type="project" value="TreeGrafter"/>
</dbReference>
<feature type="region of interest" description="Disordered" evidence="1">
    <location>
        <begin position="36"/>
        <end position="102"/>
    </location>
</feature>
<dbReference type="PANTHER" id="PTHR13177:SF4">
    <property type="entry name" value="GEO09647P1"/>
    <property type="match status" value="1"/>
</dbReference>
<gene>
    <name evidence="2" type="primary">Dap</name>
    <name evidence="4" type="synonym">LOC112682316</name>
    <name evidence="2" type="ORF">g.169283</name>
</gene>